<keyword evidence="1" id="KW-0472">Membrane</keyword>
<dbReference type="NCBIfam" id="TIGR04391">
    <property type="entry name" value="CcmD_alt_fam"/>
    <property type="match status" value="1"/>
</dbReference>
<evidence type="ECO:0000256" key="1">
    <source>
        <dbReference type="SAM" id="Phobius"/>
    </source>
</evidence>
<evidence type="ECO:0000313" key="2">
    <source>
        <dbReference type="EMBL" id="SVA15540.1"/>
    </source>
</evidence>
<feature type="transmembrane region" description="Helical" evidence="1">
    <location>
        <begin position="16"/>
        <end position="36"/>
    </location>
</feature>
<proteinExistence type="predicted"/>
<organism evidence="2">
    <name type="scientific">marine metagenome</name>
    <dbReference type="NCBI Taxonomy" id="408172"/>
    <lineage>
        <taxon>unclassified sequences</taxon>
        <taxon>metagenomes</taxon>
        <taxon>ecological metagenomes</taxon>
    </lineage>
</organism>
<sequence>MLDFILLTSHLPSSNLPYLFAAFAISWVVLFGYLFYLNRRQHEMKKEIARLQNVLNQASEEE</sequence>
<reference evidence="2" key="1">
    <citation type="submission" date="2018-05" db="EMBL/GenBank/DDBJ databases">
        <authorList>
            <person name="Lanie J.A."/>
            <person name="Ng W.-L."/>
            <person name="Kazmierczak K.M."/>
            <person name="Andrzejewski T.M."/>
            <person name="Davidsen T.M."/>
            <person name="Wayne K.J."/>
            <person name="Tettelin H."/>
            <person name="Glass J.I."/>
            <person name="Rusch D."/>
            <person name="Podicherti R."/>
            <person name="Tsui H.-C.T."/>
            <person name="Winkler M.E."/>
        </authorList>
    </citation>
    <scope>NUCLEOTIDE SEQUENCE</scope>
</reference>
<keyword evidence="1" id="KW-0812">Transmembrane</keyword>
<keyword evidence="1" id="KW-1133">Transmembrane helix</keyword>
<dbReference type="EMBL" id="UINC01004601">
    <property type="protein sequence ID" value="SVA15540.1"/>
    <property type="molecule type" value="Genomic_DNA"/>
</dbReference>
<dbReference type="AlphaFoldDB" id="A0A381THK7"/>
<gene>
    <name evidence="2" type="ORF">METZ01_LOCUS68394</name>
</gene>
<accession>A0A381THK7</accession>
<dbReference type="InterPro" id="IPR030888">
    <property type="entry name" value="Put_ccm"/>
</dbReference>
<name>A0A381THK7_9ZZZZ</name>
<evidence type="ECO:0008006" key="3">
    <source>
        <dbReference type="Google" id="ProtNLM"/>
    </source>
</evidence>
<protein>
    <recommendedName>
        <fullName evidence="3">CcmD family protein</fullName>
    </recommendedName>
</protein>